<dbReference type="Gene3D" id="2.180.10.10">
    <property type="entry name" value="RHS repeat-associated core"/>
    <property type="match status" value="1"/>
</dbReference>
<gene>
    <name evidence="1" type="ORF">CCAND38_310005</name>
</gene>
<reference evidence="1 2" key="1">
    <citation type="submission" date="2015-01" db="EMBL/GenBank/DDBJ databases">
        <authorList>
            <person name="Xiang T."/>
            <person name="Song Y."/>
            <person name="Huang L."/>
            <person name="Wang B."/>
            <person name="Wu P."/>
        </authorList>
    </citation>
    <scope>NUCLEOTIDE SEQUENCE [LARGE SCALE GENOMIC DNA]</scope>
    <source>
        <strain evidence="1 2">CcD38</strain>
    </source>
</reference>
<dbReference type="AlphaFoldDB" id="A0A0B7I7X5"/>
<dbReference type="EMBL" id="CDOI01000142">
    <property type="protein sequence ID" value="CEN46028.1"/>
    <property type="molecule type" value="Genomic_DNA"/>
</dbReference>
<dbReference type="Proteomes" id="UP000045051">
    <property type="component" value="Unassembled WGS sequence"/>
</dbReference>
<dbReference type="RefSeq" id="WP_052458138.1">
    <property type="nucleotide sequence ID" value="NZ_CDOI01000142.1"/>
</dbReference>
<evidence type="ECO:0000313" key="2">
    <source>
        <dbReference type="Proteomes" id="UP000045051"/>
    </source>
</evidence>
<name>A0A0B7I7X5_9FLAO</name>
<accession>A0A0B7I7X5</accession>
<evidence type="ECO:0000313" key="1">
    <source>
        <dbReference type="EMBL" id="CEN46028.1"/>
    </source>
</evidence>
<protein>
    <submittedName>
        <fullName evidence="1">YD repeat protein</fullName>
    </submittedName>
</protein>
<keyword evidence="2" id="KW-1185">Reference proteome</keyword>
<sequence length="289" mass="33743">MKKFAVIIFIVFSFFCDFTFAQMVPPRKPTSQLKEIGLVGNVRSLRITSHMAVDSFGTIYKGKKADYWRGDVVTNFDREGYKTDALYYDKEGKLNHKVVYRYSNTRKRTARETYGSDGKMSKRSVYLYDQKGNKIAFRGYNSQGAIFEVYAYKNNDKGQEIEEVCVQTEQSTCGKYTHEYDDAGRVSKLCRYVSTRSSKPDNCETYTYDAEGRMVEAILYQGDRLIYKVVFEYDSSGNITTQTKYDRLGLMLDEVAYVYTYDKRGNWIERVEYVDGIARYMVLREVQYH</sequence>
<organism evidence="1 2">
    <name type="scientific">Capnocytophaga canis</name>
    <dbReference type="NCBI Taxonomy" id="1848903"/>
    <lineage>
        <taxon>Bacteria</taxon>
        <taxon>Pseudomonadati</taxon>
        <taxon>Bacteroidota</taxon>
        <taxon>Flavobacteriia</taxon>
        <taxon>Flavobacteriales</taxon>
        <taxon>Flavobacteriaceae</taxon>
        <taxon>Capnocytophaga</taxon>
    </lineage>
</organism>
<proteinExistence type="predicted"/>